<gene>
    <name evidence="3" type="ORF">Pflav_008720</name>
</gene>
<organism evidence="3 4">
    <name type="scientific">Phytohabitans flavus</name>
    <dbReference type="NCBI Taxonomy" id="1076124"/>
    <lineage>
        <taxon>Bacteria</taxon>
        <taxon>Bacillati</taxon>
        <taxon>Actinomycetota</taxon>
        <taxon>Actinomycetes</taxon>
        <taxon>Micromonosporales</taxon>
        <taxon>Micromonosporaceae</taxon>
    </lineage>
</organism>
<dbReference type="InterPro" id="IPR036291">
    <property type="entry name" value="NAD(P)-bd_dom_sf"/>
</dbReference>
<dbReference type="Proteomes" id="UP000502508">
    <property type="component" value="Chromosome"/>
</dbReference>
<dbReference type="Gene3D" id="3.40.50.720">
    <property type="entry name" value="NAD(P)-binding Rossmann-like Domain"/>
    <property type="match status" value="1"/>
</dbReference>
<reference evidence="3 4" key="2">
    <citation type="submission" date="2020-03" db="EMBL/GenBank/DDBJ databases">
        <authorList>
            <person name="Ichikawa N."/>
            <person name="Kimura A."/>
            <person name="Kitahashi Y."/>
            <person name="Uohara A."/>
        </authorList>
    </citation>
    <scope>NUCLEOTIDE SEQUENCE [LARGE SCALE GENOMIC DNA]</scope>
    <source>
        <strain evidence="3 4">NBRC 107702</strain>
    </source>
</reference>
<feature type="region of interest" description="Disordered" evidence="2">
    <location>
        <begin position="182"/>
        <end position="300"/>
    </location>
</feature>
<feature type="compositionally biased region" description="Low complexity" evidence="2">
    <location>
        <begin position="209"/>
        <end position="224"/>
    </location>
</feature>
<feature type="compositionally biased region" description="Basic and acidic residues" evidence="2">
    <location>
        <begin position="286"/>
        <end position="300"/>
    </location>
</feature>
<evidence type="ECO:0000256" key="1">
    <source>
        <dbReference type="ARBA" id="ARBA00023002"/>
    </source>
</evidence>
<feature type="compositionally biased region" description="Polar residues" evidence="2">
    <location>
        <begin position="225"/>
        <end position="254"/>
    </location>
</feature>
<accession>A0A6F8XKX3</accession>
<name>A0A6F8XKX3_9ACTN</name>
<dbReference type="SUPFAM" id="SSF51735">
    <property type="entry name" value="NAD(P)-binding Rossmann-fold domains"/>
    <property type="match status" value="1"/>
</dbReference>
<keyword evidence="1" id="KW-0560">Oxidoreductase</keyword>
<dbReference type="PANTHER" id="PTHR47534">
    <property type="entry name" value="YALI0E05731P"/>
    <property type="match status" value="1"/>
</dbReference>
<proteinExistence type="predicted"/>
<evidence type="ECO:0008006" key="5">
    <source>
        <dbReference type="Google" id="ProtNLM"/>
    </source>
</evidence>
<evidence type="ECO:0000256" key="2">
    <source>
        <dbReference type="SAM" id="MobiDB-lite"/>
    </source>
</evidence>
<evidence type="ECO:0000313" key="3">
    <source>
        <dbReference type="EMBL" id="BCB74462.1"/>
    </source>
</evidence>
<keyword evidence="4" id="KW-1185">Reference proteome</keyword>
<dbReference type="Pfam" id="PF00106">
    <property type="entry name" value="adh_short"/>
    <property type="match status" value="1"/>
</dbReference>
<dbReference type="RefSeq" id="WP_197937937.1">
    <property type="nucleotide sequence ID" value="NZ_AP022870.1"/>
</dbReference>
<dbReference type="KEGG" id="pfla:Pflav_008720"/>
<reference evidence="3 4" key="1">
    <citation type="submission" date="2020-03" db="EMBL/GenBank/DDBJ databases">
        <title>Whole genome shotgun sequence of Phytohabitans flavus NBRC 107702.</title>
        <authorList>
            <person name="Komaki H."/>
            <person name="Tamura T."/>
        </authorList>
    </citation>
    <scope>NUCLEOTIDE SEQUENCE [LARGE SCALE GENOMIC DNA]</scope>
    <source>
        <strain evidence="3 4">NBRC 107702</strain>
    </source>
</reference>
<dbReference type="EMBL" id="AP022870">
    <property type="protein sequence ID" value="BCB74462.1"/>
    <property type="molecule type" value="Genomic_DNA"/>
</dbReference>
<evidence type="ECO:0000313" key="4">
    <source>
        <dbReference type="Proteomes" id="UP000502508"/>
    </source>
</evidence>
<sequence>MKTIVITGGTDGLGRGLADTYLRRGHAVAIIGRDERKAASLPGAHFIAADLSLIDENRRVIEEINATFSTVDALVLCARYFRSTRFETAEGIEGTFALDYLSRFLLSYGLTNPQLIVNVSGAGLPLDLIHWDDLMLAHAYDGVSAQLQAGKANDLLGVNYAAQPGTGRARYVLLDPGAVSTSFAGSTTRRPRPTSPCSSGTAVRCGRVSSRSSPSSTIRPPNRSARSGGTNRSACTTRSSTGRPPTGSTCSPWRSSDDDVVDGGFPFRAGQPAGADDARPPAPRIPRRDPAADRPRPWWQ</sequence>
<dbReference type="PANTHER" id="PTHR47534:SF3">
    <property type="entry name" value="ALCOHOL DEHYDROGENASE-LIKE C-TERMINAL DOMAIN-CONTAINING PROTEIN"/>
    <property type="match status" value="1"/>
</dbReference>
<protein>
    <recommendedName>
        <fullName evidence="5">Oxidoreductase</fullName>
    </recommendedName>
</protein>
<dbReference type="AlphaFoldDB" id="A0A6F8XKX3"/>
<dbReference type="GO" id="GO:0016491">
    <property type="term" value="F:oxidoreductase activity"/>
    <property type="evidence" value="ECO:0007669"/>
    <property type="project" value="UniProtKB-KW"/>
</dbReference>
<dbReference type="InterPro" id="IPR052228">
    <property type="entry name" value="Sec_Metab_Biosynth_Oxidored"/>
</dbReference>
<dbReference type="InterPro" id="IPR002347">
    <property type="entry name" value="SDR_fam"/>
</dbReference>